<organism evidence="1">
    <name type="scientific">Brassica napus</name>
    <name type="common">Rape</name>
    <dbReference type="NCBI Taxonomy" id="3708"/>
    <lineage>
        <taxon>Eukaryota</taxon>
        <taxon>Viridiplantae</taxon>
        <taxon>Streptophyta</taxon>
        <taxon>Embryophyta</taxon>
        <taxon>Tracheophyta</taxon>
        <taxon>Spermatophyta</taxon>
        <taxon>Magnoliopsida</taxon>
        <taxon>eudicotyledons</taxon>
        <taxon>Gunneridae</taxon>
        <taxon>Pentapetalae</taxon>
        <taxon>rosids</taxon>
        <taxon>malvids</taxon>
        <taxon>Brassicales</taxon>
        <taxon>Brassicaceae</taxon>
        <taxon>Brassiceae</taxon>
        <taxon>Brassica</taxon>
    </lineage>
</organism>
<dbReference type="Proteomes" id="UP001295469">
    <property type="component" value="Chromosome C08"/>
</dbReference>
<name>A0A816UDK6_BRANA</name>
<dbReference type="EMBL" id="HG994372">
    <property type="protein sequence ID" value="CAF2109754.1"/>
    <property type="molecule type" value="Genomic_DNA"/>
</dbReference>
<evidence type="ECO:0000313" key="1">
    <source>
        <dbReference type="EMBL" id="CAF2109754.1"/>
    </source>
</evidence>
<dbReference type="SMR" id="A0A816UDK6"/>
<gene>
    <name evidence="1" type="ORF">DARMORV10_C08P20450.1</name>
</gene>
<accession>A0A816UDK6</accession>
<sequence>MAILLIKLTRNIKKKNNNYEWWLEGPQQCLPRVPQVSSLTHLSPGVYVVRTIDLLLKGRRIEGERSWFLQKKLKVCVDICDFLHFGALHDCKSAMVFAAVGLPWYLQSGHFKQNPPTLVLPF</sequence>
<dbReference type="AlphaFoldDB" id="A0A816UDK6"/>
<protein>
    <submittedName>
        <fullName evidence="1">(rape) hypothetical protein</fullName>
    </submittedName>
</protein>
<reference evidence="1" key="1">
    <citation type="submission" date="2021-01" db="EMBL/GenBank/DDBJ databases">
        <authorList>
            <consortium name="Genoscope - CEA"/>
            <person name="William W."/>
        </authorList>
    </citation>
    <scope>NUCLEOTIDE SEQUENCE</scope>
</reference>
<proteinExistence type="predicted"/>